<dbReference type="AlphaFoldDB" id="A0A1F5X1M3"/>
<dbReference type="NCBIfam" id="NF041539">
    <property type="entry name" value="choice_anch_R"/>
    <property type="match status" value="1"/>
</dbReference>
<evidence type="ECO:0000256" key="1">
    <source>
        <dbReference type="SAM" id="Phobius"/>
    </source>
</evidence>
<protein>
    <recommendedName>
        <fullName evidence="4">Type 4 fimbrial biogenesis protein PilX N-terminal domain-containing protein</fullName>
    </recommendedName>
</protein>
<dbReference type="STRING" id="1798351.A2930_04425"/>
<dbReference type="EMBL" id="MFID01000010">
    <property type="protein sequence ID" value="OGF81461.1"/>
    <property type="molecule type" value="Genomic_DNA"/>
</dbReference>
<keyword evidence="1" id="KW-0812">Transmembrane</keyword>
<comment type="caution">
    <text evidence="2">The sequence shown here is derived from an EMBL/GenBank/DDBJ whole genome shotgun (WGS) entry which is preliminary data.</text>
</comment>
<dbReference type="Proteomes" id="UP000178114">
    <property type="component" value="Unassembled WGS sequence"/>
</dbReference>
<gene>
    <name evidence="2" type="ORF">A2930_04425</name>
</gene>
<keyword evidence="1" id="KW-1133">Transmembrane helix</keyword>
<evidence type="ECO:0000313" key="3">
    <source>
        <dbReference type="Proteomes" id="UP000178114"/>
    </source>
</evidence>
<proteinExistence type="predicted"/>
<name>A0A1F5X1M3_9BACT</name>
<sequence>MEKRHVIRKNSGQAALIAVIFMMAIMLSAIFGVILLSLKEARVAGNNYKSRNSFFAAEAGIDDAIYRLLRGKNLSSSYAVSLNGATADINVTNVSNNTRRIISSGDASGANRALSAEIVTGTDNVNFFYGVQVGDGGLLMGNNAVVNGNIYSNGNIEGDNGAVVTGDVVVAGGISGNPSVEATTTDSNFSFATVADNRDAAQSFTANATDRLNKISVYLGKAGSPSGNITLKIAADNGGKPATGNLASATIANSSVGATPSWIDVSFSSPPNLTNGAKYWIVLDYGSSSAVNYWNWKKDSADGYADNTGRYTSDCCSGNPVWTNAGGDLNFRTWIGGVNTKIDGLTIGTSTAGTAHANLFVNTTVRGLVCPNQYCFIENPPREELPISDGVILDWKAAAAAGGTTAGDVIISGTQTIGPRKITGKLTVSNGATLIVGGTIWVVGDIVFDNLSIIKLAPEYDSFSGVILSDSKIDVKNNSVFSGSGEVGSHMMVLAAKDSIDEEIINVDNNSEGVIYYAGKGRIKFSNNGVAKEATSYGLILDNNATITYESGLANVNFSSGPAGGWDIIEWKEIIP</sequence>
<feature type="transmembrane region" description="Helical" evidence="1">
    <location>
        <begin position="12"/>
        <end position="38"/>
    </location>
</feature>
<keyword evidence="1" id="KW-0472">Membrane</keyword>
<organism evidence="2 3">
    <name type="scientific">Candidatus Giovannonibacteria bacterium RIFCSPLOWO2_01_FULL_45_34</name>
    <dbReference type="NCBI Taxonomy" id="1798351"/>
    <lineage>
        <taxon>Bacteria</taxon>
        <taxon>Candidatus Giovannoniibacteriota</taxon>
    </lineage>
</organism>
<evidence type="ECO:0008006" key="4">
    <source>
        <dbReference type="Google" id="ProtNLM"/>
    </source>
</evidence>
<reference evidence="2 3" key="1">
    <citation type="journal article" date="2016" name="Nat. Commun.">
        <title>Thousands of microbial genomes shed light on interconnected biogeochemical processes in an aquifer system.</title>
        <authorList>
            <person name="Anantharaman K."/>
            <person name="Brown C.T."/>
            <person name="Hug L.A."/>
            <person name="Sharon I."/>
            <person name="Castelle C.J."/>
            <person name="Probst A.J."/>
            <person name="Thomas B.C."/>
            <person name="Singh A."/>
            <person name="Wilkins M.J."/>
            <person name="Karaoz U."/>
            <person name="Brodie E.L."/>
            <person name="Williams K.H."/>
            <person name="Hubbard S.S."/>
            <person name="Banfield J.F."/>
        </authorList>
    </citation>
    <scope>NUCLEOTIDE SEQUENCE [LARGE SCALE GENOMIC DNA]</scope>
</reference>
<accession>A0A1F5X1M3</accession>
<evidence type="ECO:0000313" key="2">
    <source>
        <dbReference type="EMBL" id="OGF81461.1"/>
    </source>
</evidence>